<keyword evidence="2" id="KW-0378">Hydrolase</keyword>
<protein>
    <submittedName>
        <fullName evidence="2">Alpha/beta hydrolase</fullName>
    </submittedName>
</protein>
<evidence type="ECO:0000313" key="3">
    <source>
        <dbReference type="Proteomes" id="UP001187346"/>
    </source>
</evidence>
<dbReference type="PANTHER" id="PTHR37017:SF11">
    <property type="entry name" value="ESTERASE_LIPASE_THIOESTERASE DOMAIN-CONTAINING PROTEIN"/>
    <property type="match status" value="1"/>
</dbReference>
<sequence length="233" mass="25533">MTTFVLVHGAWGGSWCWADVTKQLSTQGYDVRAPTLTGLADRSHLLRTDIDLSTHITDVTRMIEWEDLSDVVLVGHSYGGMVINGVWAALPERVTGIVYIDAFVPDPGQSSVDILPWLNDVFADLARPSGGYYMDPLDPADLGVEDESALSLIREMSTPMPIACMREPLPGPDRPRDGTPITFINCTRPGNFADTASAGRELGWTVVDLEGDHFPSITQPDVLTRELIQTLNH</sequence>
<organism evidence="2 3">
    <name type="scientific">Streptomyces prunicolor</name>
    <dbReference type="NCBI Taxonomy" id="67348"/>
    <lineage>
        <taxon>Bacteria</taxon>
        <taxon>Bacillati</taxon>
        <taxon>Actinomycetota</taxon>
        <taxon>Actinomycetes</taxon>
        <taxon>Kitasatosporales</taxon>
        <taxon>Streptomycetaceae</taxon>
        <taxon>Streptomyces</taxon>
    </lineage>
</organism>
<keyword evidence="3" id="KW-1185">Reference proteome</keyword>
<dbReference type="InterPro" id="IPR052897">
    <property type="entry name" value="Sec-Metab_Biosynth_Hydrolase"/>
</dbReference>
<dbReference type="Gene3D" id="3.40.50.1820">
    <property type="entry name" value="alpha/beta hydrolase"/>
    <property type="match status" value="1"/>
</dbReference>
<dbReference type="EMBL" id="JAWMAJ010000077">
    <property type="protein sequence ID" value="MDV7218878.1"/>
    <property type="molecule type" value="Genomic_DNA"/>
</dbReference>
<dbReference type="Pfam" id="PF12697">
    <property type="entry name" value="Abhydrolase_6"/>
    <property type="match status" value="1"/>
</dbReference>
<dbReference type="InterPro" id="IPR000073">
    <property type="entry name" value="AB_hydrolase_1"/>
</dbReference>
<dbReference type="RefSeq" id="WP_266865351.1">
    <property type="nucleotide sequence ID" value="NZ_JAPEMW010000001.1"/>
</dbReference>
<name>A0ABU4FE56_9ACTN</name>
<gene>
    <name evidence="2" type="ORF">R5A26_23285</name>
</gene>
<feature type="domain" description="AB hydrolase-1" evidence="1">
    <location>
        <begin position="4"/>
        <end position="223"/>
    </location>
</feature>
<dbReference type="InterPro" id="IPR029058">
    <property type="entry name" value="AB_hydrolase_fold"/>
</dbReference>
<dbReference type="SUPFAM" id="SSF53474">
    <property type="entry name" value="alpha/beta-Hydrolases"/>
    <property type="match status" value="1"/>
</dbReference>
<evidence type="ECO:0000259" key="1">
    <source>
        <dbReference type="Pfam" id="PF12697"/>
    </source>
</evidence>
<dbReference type="PANTHER" id="PTHR37017">
    <property type="entry name" value="AB HYDROLASE-1 DOMAIN-CONTAINING PROTEIN-RELATED"/>
    <property type="match status" value="1"/>
</dbReference>
<reference evidence="2 3" key="1">
    <citation type="submission" date="2023-10" db="EMBL/GenBank/DDBJ databases">
        <title>Characterization of rhizosphere-enriched actinobacteria from wheat plants lab-grown on chernevaya soil.</title>
        <authorList>
            <person name="Tikhonova E.N."/>
            <person name="Konopkin A."/>
            <person name="Kravchenko I.K."/>
        </authorList>
    </citation>
    <scope>NUCLEOTIDE SEQUENCE [LARGE SCALE GENOMIC DNA]</scope>
    <source>
        <strain evidence="2 3">RR29</strain>
    </source>
</reference>
<comment type="caution">
    <text evidence="2">The sequence shown here is derived from an EMBL/GenBank/DDBJ whole genome shotgun (WGS) entry which is preliminary data.</text>
</comment>
<dbReference type="Proteomes" id="UP001187346">
    <property type="component" value="Unassembled WGS sequence"/>
</dbReference>
<accession>A0ABU4FE56</accession>
<proteinExistence type="predicted"/>
<evidence type="ECO:0000313" key="2">
    <source>
        <dbReference type="EMBL" id="MDV7218878.1"/>
    </source>
</evidence>
<dbReference type="GO" id="GO:0016787">
    <property type="term" value="F:hydrolase activity"/>
    <property type="evidence" value="ECO:0007669"/>
    <property type="project" value="UniProtKB-KW"/>
</dbReference>